<dbReference type="EMBL" id="CAVLEF010000010">
    <property type="protein sequence ID" value="CAK1548694.1"/>
    <property type="molecule type" value="Genomic_DNA"/>
</dbReference>
<proteinExistence type="predicted"/>
<dbReference type="Proteomes" id="UP001497472">
    <property type="component" value="Unassembled WGS sequence"/>
</dbReference>
<protein>
    <submittedName>
        <fullName evidence="1">Uncharacterized protein</fullName>
    </submittedName>
</protein>
<evidence type="ECO:0000313" key="1">
    <source>
        <dbReference type="EMBL" id="CAK1548694.1"/>
    </source>
</evidence>
<dbReference type="AlphaFoldDB" id="A0AAV1JGV0"/>
<organism evidence="1 2">
    <name type="scientific">Leptosia nina</name>
    <dbReference type="NCBI Taxonomy" id="320188"/>
    <lineage>
        <taxon>Eukaryota</taxon>
        <taxon>Metazoa</taxon>
        <taxon>Ecdysozoa</taxon>
        <taxon>Arthropoda</taxon>
        <taxon>Hexapoda</taxon>
        <taxon>Insecta</taxon>
        <taxon>Pterygota</taxon>
        <taxon>Neoptera</taxon>
        <taxon>Endopterygota</taxon>
        <taxon>Lepidoptera</taxon>
        <taxon>Glossata</taxon>
        <taxon>Ditrysia</taxon>
        <taxon>Papilionoidea</taxon>
        <taxon>Pieridae</taxon>
        <taxon>Pierinae</taxon>
        <taxon>Leptosia</taxon>
    </lineage>
</organism>
<keyword evidence="2" id="KW-1185">Reference proteome</keyword>
<evidence type="ECO:0000313" key="2">
    <source>
        <dbReference type="Proteomes" id="UP001497472"/>
    </source>
</evidence>
<reference evidence="1 2" key="1">
    <citation type="submission" date="2023-11" db="EMBL/GenBank/DDBJ databases">
        <authorList>
            <person name="Okamura Y."/>
        </authorList>
    </citation>
    <scope>NUCLEOTIDE SEQUENCE [LARGE SCALE GENOMIC DNA]</scope>
</reference>
<comment type="caution">
    <text evidence="1">The sequence shown here is derived from an EMBL/GenBank/DDBJ whole genome shotgun (WGS) entry which is preliminary data.</text>
</comment>
<gene>
    <name evidence="1" type="ORF">LNINA_LOCUS8057</name>
</gene>
<sequence length="425" mass="48619">MGSPIKQVSSPFGVTLRARSRPSVQVIAPHRGRLARTRIAALAQCFVVRAFDDFNMAKISLAILFCCIAQGLASNDDKFIKKYAMMKIYESCFGTEVVKQIRREMKEAYAKCSSPPSFEENANQQIPSILFGKLPPGFAMDPNSQTITKPTDGAGLNQENELPNHEKLHVQKIPLSQILPLRSQSPFQPQSIPPYMMPTNPQFRPFSSASPFYQYPYPNMPYPYPGQYNPYYQPMQQFYQQPYFASNRMARDLDLRDRLDIISRGPNSGKVKNITCVMQELGYIDHNLEPNYEQITQRISNLPVSSDLKGDIQDGLQFCQKFSQCVPDIKRDVAPLSQELIKPMFFFRCYKHKKLEACIMKDIRERFTSEDDLETDGDFRSLGRSARAVRDEPLSDPRFDALDEMAVYLYDYLSGGNGLDYELYL</sequence>
<accession>A0AAV1JGV0</accession>
<name>A0AAV1JGV0_9NEOP</name>